<accession>A0AA39M4C8</accession>
<dbReference type="EMBL" id="JAUCMV010000002">
    <property type="protein sequence ID" value="KAK0420437.1"/>
    <property type="molecule type" value="Genomic_DNA"/>
</dbReference>
<gene>
    <name evidence="11" type="ORF">QR680_014683</name>
</gene>
<dbReference type="SUPFAM" id="SSF57716">
    <property type="entry name" value="Glucocorticoid receptor-like (DNA-binding domain)"/>
    <property type="match status" value="1"/>
</dbReference>
<dbReference type="Pfam" id="PF00105">
    <property type="entry name" value="zf-C4"/>
    <property type="match status" value="1"/>
</dbReference>
<keyword evidence="4" id="KW-0805">Transcription regulation</keyword>
<proteinExistence type="predicted"/>
<keyword evidence="12" id="KW-1185">Reference proteome</keyword>
<evidence type="ECO:0000256" key="7">
    <source>
        <dbReference type="ARBA" id="ARBA00023170"/>
    </source>
</evidence>
<dbReference type="PROSITE" id="PS51030">
    <property type="entry name" value="NUCLEAR_REC_DBD_2"/>
    <property type="match status" value="1"/>
</dbReference>
<sequence>MDFCQICFHYKQDGKIHYGAEHSCKACAKVFLRYVREKPALKCKEKPELCRPVGECIRAAELCRKCRLDRCYEKGMNENYVTREPVPKKKNKPLSQLSHRAHAKLRRPTVSSSARQLTVPGGYQGSYNVLSEWHQNIQPFSAPIFNHAQVVMAIQTAIPTYFYSNLPFNHEYFPLMSSASKELILNRRIVEDRYPHRAAIQGALEHGEQFLSMTKHFQMIQNIEGGLKRMLEVFQPFSGCSSDMMEAFFSNARMYYGCLISSYWGFTNAQRVNSQWLINNRNFPVPCIYIERTRQAFYVCAKRSLPYAEDDECRRIGDIRYEMRLDAARTFDIPIGNNWLFDENCFHAFISLLVLDVSVDYCKDDRIRNALFQSKQALIGEIRSYFQMYNVNVPEQMGRVECFLKTTKDLIQRSKQQAVELKQMMAQITTRFLALDEVEEKLN</sequence>
<reference evidence="11" key="1">
    <citation type="submission" date="2023-06" db="EMBL/GenBank/DDBJ databases">
        <title>Genomic analysis of the entomopathogenic nematode Steinernema hermaphroditum.</title>
        <authorList>
            <person name="Schwarz E.M."/>
            <person name="Heppert J.K."/>
            <person name="Baniya A."/>
            <person name="Schwartz H.T."/>
            <person name="Tan C.-H."/>
            <person name="Antoshechkin I."/>
            <person name="Sternberg P.W."/>
            <person name="Goodrich-Blair H."/>
            <person name="Dillman A.R."/>
        </authorList>
    </citation>
    <scope>NUCLEOTIDE SEQUENCE</scope>
    <source>
        <strain evidence="11">PS9179</strain>
        <tissue evidence="11">Whole animal</tissue>
    </source>
</reference>
<keyword evidence="1" id="KW-0479">Metal-binding</keyword>
<dbReference type="InterPro" id="IPR013088">
    <property type="entry name" value="Znf_NHR/GATA"/>
</dbReference>
<evidence type="ECO:0000313" key="12">
    <source>
        <dbReference type="Proteomes" id="UP001175271"/>
    </source>
</evidence>
<dbReference type="GO" id="GO:0008270">
    <property type="term" value="F:zinc ion binding"/>
    <property type="evidence" value="ECO:0007669"/>
    <property type="project" value="UniProtKB-KW"/>
</dbReference>
<keyword evidence="2" id="KW-0863">Zinc-finger</keyword>
<keyword evidence="9" id="KW-0175">Coiled coil</keyword>
<evidence type="ECO:0000256" key="9">
    <source>
        <dbReference type="SAM" id="Coils"/>
    </source>
</evidence>
<evidence type="ECO:0000256" key="8">
    <source>
        <dbReference type="ARBA" id="ARBA00023242"/>
    </source>
</evidence>
<dbReference type="PANTHER" id="PTHR46011">
    <property type="entry name" value="NUCLEAR HORMONE RECEPTOR FAMILY MEMBER NHR-86-RELATED"/>
    <property type="match status" value="1"/>
</dbReference>
<keyword evidence="5" id="KW-0238">DNA-binding</keyword>
<keyword evidence="3" id="KW-0862">Zinc</keyword>
<evidence type="ECO:0000256" key="6">
    <source>
        <dbReference type="ARBA" id="ARBA00023163"/>
    </source>
</evidence>
<evidence type="ECO:0000313" key="11">
    <source>
        <dbReference type="EMBL" id="KAK0420437.1"/>
    </source>
</evidence>
<keyword evidence="6" id="KW-0804">Transcription</keyword>
<evidence type="ECO:0000256" key="3">
    <source>
        <dbReference type="ARBA" id="ARBA00022833"/>
    </source>
</evidence>
<dbReference type="GO" id="GO:0003700">
    <property type="term" value="F:DNA-binding transcription factor activity"/>
    <property type="evidence" value="ECO:0007669"/>
    <property type="project" value="InterPro"/>
</dbReference>
<evidence type="ECO:0000256" key="5">
    <source>
        <dbReference type="ARBA" id="ARBA00023125"/>
    </source>
</evidence>
<comment type="caution">
    <text evidence="11">The sequence shown here is derived from an EMBL/GenBank/DDBJ whole genome shotgun (WGS) entry which is preliminary data.</text>
</comment>
<keyword evidence="7" id="KW-0675">Receptor</keyword>
<name>A0AA39M4C8_9BILA</name>
<dbReference type="SMART" id="SM00399">
    <property type="entry name" value="ZnF_C4"/>
    <property type="match status" value="1"/>
</dbReference>
<dbReference type="InterPro" id="IPR001628">
    <property type="entry name" value="Znf_hrmn_rcpt"/>
</dbReference>
<evidence type="ECO:0000259" key="10">
    <source>
        <dbReference type="PROSITE" id="PS51030"/>
    </source>
</evidence>
<evidence type="ECO:0000256" key="1">
    <source>
        <dbReference type="ARBA" id="ARBA00022723"/>
    </source>
</evidence>
<dbReference type="Gene3D" id="3.30.50.10">
    <property type="entry name" value="Erythroid Transcription Factor GATA-1, subunit A"/>
    <property type="match status" value="1"/>
</dbReference>
<evidence type="ECO:0000256" key="2">
    <source>
        <dbReference type="ARBA" id="ARBA00022771"/>
    </source>
</evidence>
<keyword evidence="8" id="KW-0539">Nucleus</keyword>
<feature type="coiled-coil region" evidence="9">
    <location>
        <begin position="404"/>
        <end position="431"/>
    </location>
</feature>
<evidence type="ECO:0000256" key="4">
    <source>
        <dbReference type="ARBA" id="ARBA00023015"/>
    </source>
</evidence>
<organism evidence="11 12">
    <name type="scientific">Steinernema hermaphroditum</name>
    <dbReference type="NCBI Taxonomy" id="289476"/>
    <lineage>
        <taxon>Eukaryota</taxon>
        <taxon>Metazoa</taxon>
        <taxon>Ecdysozoa</taxon>
        <taxon>Nematoda</taxon>
        <taxon>Chromadorea</taxon>
        <taxon>Rhabditida</taxon>
        <taxon>Tylenchina</taxon>
        <taxon>Panagrolaimomorpha</taxon>
        <taxon>Strongyloidoidea</taxon>
        <taxon>Steinernematidae</taxon>
        <taxon>Steinernema</taxon>
    </lineage>
</organism>
<protein>
    <recommendedName>
        <fullName evidence="10">Nuclear receptor domain-containing protein</fullName>
    </recommendedName>
</protein>
<dbReference type="GO" id="GO:0043565">
    <property type="term" value="F:sequence-specific DNA binding"/>
    <property type="evidence" value="ECO:0007669"/>
    <property type="project" value="InterPro"/>
</dbReference>
<feature type="domain" description="Nuclear receptor" evidence="10">
    <location>
        <begin position="1"/>
        <end position="83"/>
    </location>
</feature>
<dbReference type="Proteomes" id="UP001175271">
    <property type="component" value="Unassembled WGS sequence"/>
</dbReference>
<dbReference type="AlphaFoldDB" id="A0AA39M4C8"/>